<organism evidence="2 3">
    <name type="scientific">Adineta ricciae</name>
    <name type="common">Rotifer</name>
    <dbReference type="NCBI Taxonomy" id="249248"/>
    <lineage>
        <taxon>Eukaryota</taxon>
        <taxon>Metazoa</taxon>
        <taxon>Spiralia</taxon>
        <taxon>Gnathifera</taxon>
        <taxon>Rotifera</taxon>
        <taxon>Eurotatoria</taxon>
        <taxon>Bdelloidea</taxon>
        <taxon>Adinetida</taxon>
        <taxon>Adinetidae</taxon>
        <taxon>Adineta</taxon>
    </lineage>
</organism>
<evidence type="ECO:0000313" key="3">
    <source>
        <dbReference type="Proteomes" id="UP000663828"/>
    </source>
</evidence>
<feature type="compositionally biased region" description="Basic residues" evidence="1">
    <location>
        <begin position="20"/>
        <end position="29"/>
    </location>
</feature>
<evidence type="ECO:0000313" key="2">
    <source>
        <dbReference type="EMBL" id="CAF1210600.1"/>
    </source>
</evidence>
<comment type="caution">
    <text evidence="2">The sequence shown here is derived from an EMBL/GenBank/DDBJ whole genome shotgun (WGS) entry which is preliminary data.</text>
</comment>
<reference evidence="2" key="1">
    <citation type="submission" date="2021-02" db="EMBL/GenBank/DDBJ databases">
        <authorList>
            <person name="Nowell W R."/>
        </authorList>
    </citation>
    <scope>NUCLEOTIDE SEQUENCE</scope>
</reference>
<name>A0A814X3N3_ADIRI</name>
<proteinExistence type="predicted"/>
<feature type="region of interest" description="Disordered" evidence="1">
    <location>
        <begin position="20"/>
        <end position="61"/>
    </location>
</feature>
<protein>
    <submittedName>
        <fullName evidence="2">Uncharacterized protein</fullName>
    </submittedName>
</protein>
<dbReference type="EMBL" id="CAJNOR010001857">
    <property type="protein sequence ID" value="CAF1210600.1"/>
    <property type="molecule type" value="Genomic_DNA"/>
</dbReference>
<gene>
    <name evidence="2" type="ORF">XAT740_LOCUS24172</name>
</gene>
<sequence length="105" mass="11607">MSSSSTGSKKVTAATILKRNRFSVKKNSPKSRIIDRSQDSDQAETGKNFDPSKETNEHRVENANASINIDLTERVLEISRKQKFKEFAGVTIVVNAVTNSKHGTV</sequence>
<evidence type="ECO:0000256" key="1">
    <source>
        <dbReference type="SAM" id="MobiDB-lite"/>
    </source>
</evidence>
<keyword evidence="3" id="KW-1185">Reference proteome</keyword>
<dbReference type="AlphaFoldDB" id="A0A814X3N3"/>
<dbReference type="Proteomes" id="UP000663828">
    <property type="component" value="Unassembled WGS sequence"/>
</dbReference>
<feature type="compositionally biased region" description="Basic and acidic residues" evidence="1">
    <location>
        <begin position="50"/>
        <end position="61"/>
    </location>
</feature>
<accession>A0A814X3N3</accession>